<evidence type="ECO:0000313" key="1">
    <source>
        <dbReference type="EMBL" id="SOY66728.1"/>
    </source>
</evidence>
<protein>
    <submittedName>
        <fullName evidence="1">Uncharacterized protein</fullName>
    </submittedName>
</protein>
<dbReference type="Proteomes" id="UP000256780">
    <property type="component" value="Chromosome CBM2587_b"/>
</dbReference>
<gene>
    <name evidence="1" type="ORF">CBM2587_B80005</name>
</gene>
<comment type="caution">
    <text evidence="1">The sequence shown here is derived from an EMBL/GenBank/DDBJ whole genome shotgun (WGS) entry which is preliminary data.</text>
</comment>
<sequence length="105" mass="11358">MEMIARITIRGAKSWVGTMDGKSLDTGKVYADVELRGEDAKGCCTQELKCENSGVVKSIINNPFPFLAEVTMIETSNGKDGGDQKVITGIKPLQRVVEDKPKQAA</sequence>
<dbReference type="RefSeq" id="WP_116358650.1">
    <property type="nucleotide sequence ID" value="NZ_LT976854.1"/>
</dbReference>
<dbReference type="EMBL" id="OFSQ01000037">
    <property type="protein sequence ID" value="SOY66728.1"/>
    <property type="molecule type" value="Genomic_DNA"/>
</dbReference>
<name>A0A375CAN4_9BURK</name>
<accession>A0A375CAN4</accession>
<dbReference type="AlphaFoldDB" id="A0A375CAN4"/>
<proteinExistence type="predicted"/>
<organism evidence="1">
    <name type="scientific">Cupriavidus taiwanensis</name>
    <dbReference type="NCBI Taxonomy" id="164546"/>
    <lineage>
        <taxon>Bacteria</taxon>
        <taxon>Pseudomonadati</taxon>
        <taxon>Pseudomonadota</taxon>
        <taxon>Betaproteobacteria</taxon>
        <taxon>Burkholderiales</taxon>
        <taxon>Burkholderiaceae</taxon>
        <taxon>Cupriavidus</taxon>
    </lineage>
</organism>
<reference evidence="1" key="1">
    <citation type="submission" date="2018-01" db="EMBL/GenBank/DDBJ databases">
        <authorList>
            <person name="Clerissi C."/>
        </authorList>
    </citation>
    <scope>NUCLEOTIDE SEQUENCE</scope>
    <source>
        <strain evidence="1">Cupriavidus sp. LMG 19464</strain>
    </source>
</reference>
<dbReference type="OrthoDB" id="6710339at2"/>